<keyword evidence="2" id="KW-1185">Reference proteome</keyword>
<evidence type="ECO:0008006" key="3">
    <source>
        <dbReference type="Google" id="ProtNLM"/>
    </source>
</evidence>
<comment type="caution">
    <text evidence="1">The sequence shown here is derived from an EMBL/GenBank/DDBJ whole genome shotgun (WGS) entry which is preliminary data.</text>
</comment>
<evidence type="ECO:0000313" key="1">
    <source>
        <dbReference type="EMBL" id="MBA8926780.1"/>
    </source>
</evidence>
<protein>
    <recommendedName>
        <fullName evidence="3">Integrase</fullName>
    </recommendedName>
</protein>
<dbReference type="EMBL" id="JACJID010000003">
    <property type="protein sequence ID" value="MBA8926780.1"/>
    <property type="molecule type" value="Genomic_DNA"/>
</dbReference>
<proteinExistence type="predicted"/>
<organism evidence="1 2">
    <name type="scientific">Kutzneria viridogrisea</name>
    <dbReference type="NCBI Taxonomy" id="47990"/>
    <lineage>
        <taxon>Bacteria</taxon>
        <taxon>Bacillati</taxon>
        <taxon>Actinomycetota</taxon>
        <taxon>Actinomycetes</taxon>
        <taxon>Pseudonocardiales</taxon>
        <taxon>Pseudonocardiaceae</taxon>
        <taxon>Kutzneria</taxon>
    </lineage>
</organism>
<accession>A0ABR6BIR5</accession>
<sequence>MSSRLGHSRVAFTLDMYSADVPDLDKQAAEDIGGLFLPKPDHEPREEQ</sequence>
<evidence type="ECO:0000313" key="2">
    <source>
        <dbReference type="Proteomes" id="UP000517916"/>
    </source>
</evidence>
<gene>
    <name evidence="1" type="ORF">BC739_003986</name>
</gene>
<dbReference type="Proteomes" id="UP000517916">
    <property type="component" value="Unassembled WGS sequence"/>
</dbReference>
<name>A0ABR6BIR5_9PSEU</name>
<reference evidence="1 2" key="1">
    <citation type="submission" date="2020-08" db="EMBL/GenBank/DDBJ databases">
        <title>Genomic Encyclopedia of Archaeal and Bacterial Type Strains, Phase II (KMG-II): from individual species to whole genera.</title>
        <authorList>
            <person name="Goeker M."/>
        </authorList>
    </citation>
    <scope>NUCLEOTIDE SEQUENCE [LARGE SCALE GENOMIC DNA]</scope>
    <source>
        <strain evidence="1 2">DSM 43850</strain>
    </source>
</reference>
<dbReference type="RefSeq" id="WP_318296404.1">
    <property type="nucleotide sequence ID" value="NZ_BAAABQ010000029.1"/>
</dbReference>